<dbReference type="Proteomes" id="UP000268070">
    <property type="component" value="Chromosome"/>
</dbReference>
<dbReference type="EMBL" id="CP032153">
    <property type="protein sequence ID" value="AYN19518.1"/>
    <property type="molecule type" value="Genomic_DNA"/>
</dbReference>
<evidence type="ECO:0000313" key="4">
    <source>
        <dbReference type="Proteomes" id="UP000268070"/>
    </source>
</evidence>
<evidence type="ECO:0000313" key="3">
    <source>
        <dbReference type="EMBL" id="AYN19518.1"/>
    </source>
</evidence>
<dbReference type="KEGG" id="aaqu:D3M96_02580"/>
<feature type="domain" description="Transposase InsH N-terminal" evidence="2">
    <location>
        <begin position="66"/>
        <end position="160"/>
    </location>
</feature>
<evidence type="ECO:0000259" key="2">
    <source>
        <dbReference type="Pfam" id="PF05598"/>
    </source>
</evidence>
<protein>
    <submittedName>
        <fullName evidence="3">Transposase</fullName>
    </submittedName>
</protein>
<dbReference type="InterPro" id="IPR008490">
    <property type="entry name" value="Transposase_InsH_N"/>
</dbReference>
<sequence length="229" mass="25932">MTKRKPKNKGRRYASSGYRVTMTELDGNLSEWAGVARNSGPVTVDRYDTPWVCIVAHPTWLEINYLKSYIPDRDHGLVALRGALDDALSYEGALIHELSEKCESGVDSRVVIRAWVLQVVYSVPCAVQVREAVGYNMLWRWFIGYTLASDTLPHAKKFIRDMRAFSADPRVVEVVYRCLSDNVRMHTEACDFCVNFGLLHTLRDHHTAVSEGAENPAHTDDGRDQTMNN</sequence>
<dbReference type="OrthoDB" id="111180at2"/>
<name>A0A3G2HRZ3_9BURK</name>
<feature type="compositionally biased region" description="Basic and acidic residues" evidence="1">
    <location>
        <begin position="217"/>
        <end position="229"/>
    </location>
</feature>
<reference evidence="3 4" key="1">
    <citation type="submission" date="2018-09" db="EMBL/GenBank/DDBJ databases">
        <title>Complete genome sequence of the hydrocarbonoclastic bacterium Alcaligenes aquatilis QD168, isolated from a crude-oil polluted marine sediment of Central Chile.</title>
        <authorList>
            <person name="Duran R.E."/>
            <person name="Barra B."/>
            <person name="Salva-Serra F."/>
            <person name="Mendez V."/>
            <person name="Moore E.R.B."/>
            <person name="Seeger M."/>
        </authorList>
    </citation>
    <scope>NUCLEOTIDE SEQUENCE [LARGE SCALE GENOMIC DNA]</scope>
    <source>
        <strain evidence="3 4">QD168</strain>
    </source>
</reference>
<dbReference type="AlphaFoldDB" id="A0A3G2HRZ3"/>
<accession>A0A3G2HRZ3</accession>
<evidence type="ECO:0000256" key="1">
    <source>
        <dbReference type="SAM" id="MobiDB-lite"/>
    </source>
</evidence>
<feature type="region of interest" description="Disordered" evidence="1">
    <location>
        <begin position="209"/>
        <end position="229"/>
    </location>
</feature>
<organism evidence="3 4">
    <name type="scientific">Alcaligenes aquatilis</name>
    <dbReference type="NCBI Taxonomy" id="323284"/>
    <lineage>
        <taxon>Bacteria</taxon>
        <taxon>Pseudomonadati</taxon>
        <taxon>Pseudomonadota</taxon>
        <taxon>Betaproteobacteria</taxon>
        <taxon>Burkholderiales</taxon>
        <taxon>Alcaligenaceae</taxon>
        <taxon>Alcaligenes</taxon>
    </lineage>
</organism>
<dbReference type="Pfam" id="PF05598">
    <property type="entry name" value="DUF772"/>
    <property type="match status" value="1"/>
</dbReference>
<proteinExistence type="predicted"/>
<gene>
    <name evidence="3" type="ORF">D3M96_02580</name>
</gene>